<feature type="transmembrane region" description="Helical" evidence="6">
    <location>
        <begin position="153"/>
        <end position="174"/>
    </location>
</feature>
<evidence type="ECO:0000256" key="2">
    <source>
        <dbReference type="ARBA" id="ARBA00010992"/>
    </source>
</evidence>
<dbReference type="InterPro" id="IPR050360">
    <property type="entry name" value="MFS_Sugar_Transporters"/>
</dbReference>
<dbReference type="InterPro" id="IPR020846">
    <property type="entry name" value="MFS_dom"/>
</dbReference>
<dbReference type="GO" id="GO:0005351">
    <property type="term" value="F:carbohydrate:proton symporter activity"/>
    <property type="evidence" value="ECO:0007669"/>
    <property type="project" value="TreeGrafter"/>
</dbReference>
<evidence type="ECO:0000313" key="8">
    <source>
        <dbReference type="EMBL" id="KPI38058.1"/>
    </source>
</evidence>
<protein>
    <submittedName>
        <fullName evidence="8">High-affinity glucose transporter</fullName>
    </submittedName>
</protein>
<feature type="transmembrane region" description="Helical" evidence="6">
    <location>
        <begin position="52"/>
        <end position="70"/>
    </location>
</feature>
<comment type="similarity">
    <text evidence="2">Belongs to the major facilitator superfamily. Sugar transporter (TC 2.A.1.1) family.</text>
</comment>
<dbReference type="GO" id="GO:0016020">
    <property type="term" value="C:membrane"/>
    <property type="evidence" value="ECO:0007669"/>
    <property type="project" value="UniProtKB-SubCell"/>
</dbReference>
<name>A0A0N0NKH9_9EURO</name>
<dbReference type="PROSITE" id="PS50850">
    <property type="entry name" value="MFS"/>
    <property type="match status" value="1"/>
</dbReference>
<keyword evidence="4 6" id="KW-1133">Transmembrane helix</keyword>
<keyword evidence="8" id="KW-0762">Sugar transport</keyword>
<dbReference type="AlphaFoldDB" id="A0A0N0NKH9"/>
<dbReference type="PANTHER" id="PTHR48022">
    <property type="entry name" value="PLASTIDIC GLUCOSE TRANSPORTER 4"/>
    <property type="match status" value="1"/>
</dbReference>
<comment type="subcellular location">
    <subcellularLocation>
        <location evidence="1">Membrane</location>
        <topology evidence="1">Multi-pass membrane protein</topology>
    </subcellularLocation>
</comment>
<dbReference type="Pfam" id="PF00083">
    <property type="entry name" value="Sugar_tr"/>
    <property type="match status" value="1"/>
</dbReference>
<dbReference type="InterPro" id="IPR005828">
    <property type="entry name" value="MFS_sugar_transport-like"/>
</dbReference>
<gene>
    <name evidence="8" type="ORF">AB675_1088</name>
</gene>
<evidence type="ECO:0000256" key="5">
    <source>
        <dbReference type="ARBA" id="ARBA00023136"/>
    </source>
</evidence>
<keyword evidence="8" id="KW-0813">Transport</keyword>
<evidence type="ECO:0000313" key="9">
    <source>
        <dbReference type="Proteomes" id="UP000038010"/>
    </source>
</evidence>
<dbReference type="VEuPathDB" id="FungiDB:AB675_1088"/>
<dbReference type="SUPFAM" id="SSF103473">
    <property type="entry name" value="MFS general substrate transporter"/>
    <property type="match status" value="1"/>
</dbReference>
<proteinExistence type="inferred from homology"/>
<evidence type="ECO:0000256" key="4">
    <source>
        <dbReference type="ARBA" id="ARBA00022989"/>
    </source>
</evidence>
<keyword evidence="9" id="KW-1185">Reference proteome</keyword>
<dbReference type="PANTHER" id="PTHR48022:SF11">
    <property type="entry name" value="MONOSACCHARIDE TRANSPORTER (HXT8), PUTATIVE (AFU_ORTHOLOGUE AFUA_2G08120)-RELATED"/>
    <property type="match status" value="1"/>
</dbReference>
<feature type="transmembrane region" description="Helical" evidence="6">
    <location>
        <begin position="180"/>
        <end position="201"/>
    </location>
</feature>
<dbReference type="Proteomes" id="UP000038010">
    <property type="component" value="Unassembled WGS sequence"/>
</dbReference>
<sequence length="260" mass="28504">MFRKPAYLKRVLISSSTVVFIESSGILVINNYGPTIYSSLGFDKVTQLRYNMGYNTMAITGGLLSFFIIDRVARPKLIVAGLVTCCSSLIVLAAILANFATSAEDLARPNKSALRAGVAMIYIYCLSFEFFLDGTMFAYMAEIFPNHIRAKGLVTTIASLTAINILWTQVAPTAFEAIGWKFYLCFIIPPLLFAILVAFTFPDTLGLPLEEIAKIFGDHKDQVDLPIPEPDETLGGSSAARTRLMGQSSDEKAAWSTHSM</sequence>
<dbReference type="RefSeq" id="XP_017998021.1">
    <property type="nucleotide sequence ID" value="XM_018139690.1"/>
</dbReference>
<reference evidence="8 9" key="1">
    <citation type="submission" date="2015-06" db="EMBL/GenBank/DDBJ databases">
        <title>Draft genome of the ant-associated black yeast Phialophora attae CBS 131958.</title>
        <authorList>
            <person name="Moreno L.F."/>
            <person name="Stielow B.J."/>
            <person name="de Hoog S."/>
            <person name="Vicente V.A."/>
            <person name="Weiss V.A."/>
            <person name="de Vries M."/>
            <person name="Cruz L.M."/>
            <person name="Souza E.M."/>
        </authorList>
    </citation>
    <scope>NUCLEOTIDE SEQUENCE [LARGE SCALE GENOMIC DNA]</scope>
    <source>
        <strain evidence="8 9">CBS 131958</strain>
    </source>
</reference>
<dbReference type="EMBL" id="LFJN01000020">
    <property type="protein sequence ID" value="KPI38058.1"/>
    <property type="molecule type" value="Genomic_DNA"/>
</dbReference>
<feature type="transmembrane region" description="Helical" evidence="6">
    <location>
        <begin position="121"/>
        <end position="141"/>
    </location>
</feature>
<dbReference type="GeneID" id="28731559"/>
<organism evidence="8 9">
    <name type="scientific">Cyphellophora attinorum</name>
    <dbReference type="NCBI Taxonomy" id="1664694"/>
    <lineage>
        <taxon>Eukaryota</taxon>
        <taxon>Fungi</taxon>
        <taxon>Dikarya</taxon>
        <taxon>Ascomycota</taxon>
        <taxon>Pezizomycotina</taxon>
        <taxon>Eurotiomycetes</taxon>
        <taxon>Chaetothyriomycetidae</taxon>
        <taxon>Chaetothyriales</taxon>
        <taxon>Cyphellophoraceae</taxon>
        <taxon>Cyphellophora</taxon>
    </lineage>
</organism>
<evidence type="ECO:0000256" key="6">
    <source>
        <dbReference type="SAM" id="Phobius"/>
    </source>
</evidence>
<dbReference type="OrthoDB" id="6612291at2759"/>
<evidence type="ECO:0000256" key="3">
    <source>
        <dbReference type="ARBA" id="ARBA00022692"/>
    </source>
</evidence>
<evidence type="ECO:0000256" key="1">
    <source>
        <dbReference type="ARBA" id="ARBA00004141"/>
    </source>
</evidence>
<feature type="transmembrane region" description="Helical" evidence="6">
    <location>
        <begin position="77"/>
        <end position="101"/>
    </location>
</feature>
<feature type="domain" description="Major facilitator superfamily (MFS) profile" evidence="7">
    <location>
        <begin position="1"/>
        <end position="205"/>
    </location>
</feature>
<keyword evidence="3 6" id="KW-0812">Transmembrane</keyword>
<comment type="caution">
    <text evidence="8">The sequence shown here is derived from an EMBL/GenBank/DDBJ whole genome shotgun (WGS) entry which is preliminary data.</text>
</comment>
<dbReference type="InterPro" id="IPR036259">
    <property type="entry name" value="MFS_trans_sf"/>
</dbReference>
<keyword evidence="5 6" id="KW-0472">Membrane</keyword>
<accession>A0A0N0NKH9</accession>
<evidence type="ECO:0000259" key="7">
    <source>
        <dbReference type="PROSITE" id="PS50850"/>
    </source>
</evidence>
<dbReference type="Gene3D" id="1.20.1250.20">
    <property type="entry name" value="MFS general substrate transporter like domains"/>
    <property type="match status" value="1"/>
</dbReference>